<organism evidence="2 3">
    <name type="scientific">Streptomyces xiamenensis</name>
    <dbReference type="NCBI Taxonomy" id="408015"/>
    <lineage>
        <taxon>Bacteria</taxon>
        <taxon>Bacillati</taxon>
        <taxon>Actinomycetota</taxon>
        <taxon>Actinomycetes</taxon>
        <taxon>Kitasatosporales</taxon>
        <taxon>Streptomycetaceae</taxon>
        <taxon>Streptomyces</taxon>
    </lineage>
</organism>
<accession>A0A0F7FZP6</accession>
<dbReference type="Proteomes" id="UP000034034">
    <property type="component" value="Chromosome"/>
</dbReference>
<feature type="region of interest" description="Disordered" evidence="1">
    <location>
        <begin position="1"/>
        <end position="50"/>
    </location>
</feature>
<dbReference type="EMBL" id="CP009922">
    <property type="protein sequence ID" value="AKG45728.1"/>
    <property type="molecule type" value="Genomic_DNA"/>
</dbReference>
<name>A0A0F7FZP6_9ACTN</name>
<proteinExistence type="predicted"/>
<feature type="compositionally biased region" description="Basic and acidic residues" evidence="1">
    <location>
        <begin position="19"/>
        <end position="31"/>
    </location>
</feature>
<dbReference type="HOGENOM" id="CLU_2526248_0_0_11"/>
<evidence type="ECO:0000256" key="1">
    <source>
        <dbReference type="SAM" id="MobiDB-lite"/>
    </source>
</evidence>
<reference evidence="2" key="1">
    <citation type="submission" date="2019-08" db="EMBL/GenBank/DDBJ databases">
        <title>Complete genome sequence of a mangrove-derived Streptomyces xiamenensis.</title>
        <authorList>
            <person name="Xu J."/>
        </authorList>
    </citation>
    <scope>NUCLEOTIDE SEQUENCE</scope>
    <source>
        <strain evidence="2">318</strain>
    </source>
</reference>
<evidence type="ECO:0000313" key="2">
    <source>
        <dbReference type="EMBL" id="AKG45728.1"/>
    </source>
</evidence>
<dbReference type="KEGG" id="sxi:SXIM_43440"/>
<gene>
    <name evidence="2" type="ORF">SXIM_43440</name>
</gene>
<dbReference type="PATRIC" id="fig|408015.6.peg.4399"/>
<evidence type="ECO:0000313" key="3">
    <source>
        <dbReference type="Proteomes" id="UP000034034"/>
    </source>
</evidence>
<keyword evidence="3" id="KW-1185">Reference proteome</keyword>
<sequence>MRLWSAPLPCSRPAVVGPENEKTPRGCERSARGSRHGGRVTRGGVGRRSLRTGALVTHNHGDREHVPSVAQDVRTNGCVSRFGR</sequence>
<dbReference type="AlphaFoldDB" id="A0A0F7FZP6"/>
<protein>
    <submittedName>
        <fullName evidence="2">Uncharacterized protein</fullName>
    </submittedName>
</protein>